<proteinExistence type="inferred from homology"/>
<sequence>MAGLVFVGVVALIIALFIYYYNKLVSLRNLSEASWSDIDVQLKKRWDLIPNLVETVKGYASHEKDTLENVTKARNMAMGAGSVEAHAKAENMLTGALKSLFALSESYPELKANVNFLELQNSINSIENDIQLARRYYNAVVRDLNTMCESFPSLIVAGMFRFTKKEYFEMDSAQRENVQVKF</sequence>
<keyword evidence="3 6" id="KW-0812">Transmembrane</keyword>
<evidence type="ECO:0000256" key="1">
    <source>
        <dbReference type="ARBA" id="ARBA00004167"/>
    </source>
</evidence>
<dbReference type="Gene3D" id="1.20.1440.20">
    <property type="entry name" value="LemA-like domain"/>
    <property type="match status" value="1"/>
</dbReference>
<evidence type="ECO:0000256" key="4">
    <source>
        <dbReference type="ARBA" id="ARBA00022989"/>
    </source>
</evidence>
<keyword evidence="5 6" id="KW-0472">Membrane</keyword>
<dbReference type="GO" id="GO:0016020">
    <property type="term" value="C:membrane"/>
    <property type="evidence" value="ECO:0007669"/>
    <property type="project" value="UniProtKB-SubCell"/>
</dbReference>
<dbReference type="OrthoDB" id="9804152at2"/>
<name>A0A3R5Y540_9BACT</name>
<dbReference type="Pfam" id="PF04011">
    <property type="entry name" value="LemA"/>
    <property type="match status" value="1"/>
</dbReference>
<evidence type="ECO:0000313" key="8">
    <source>
        <dbReference type="Proteomes" id="UP000287502"/>
    </source>
</evidence>
<evidence type="ECO:0000313" key="7">
    <source>
        <dbReference type="EMBL" id="QAR31928.1"/>
    </source>
</evidence>
<accession>A0A3R5Y540</accession>
<comment type="similarity">
    <text evidence="2">Belongs to the LemA family.</text>
</comment>
<dbReference type="RefSeq" id="WP_128465215.1">
    <property type="nucleotide sequence ID" value="NZ_CP035108.1"/>
</dbReference>
<evidence type="ECO:0000256" key="2">
    <source>
        <dbReference type="ARBA" id="ARBA00008854"/>
    </source>
</evidence>
<dbReference type="SUPFAM" id="SSF140478">
    <property type="entry name" value="LemA-like"/>
    <property type="match status" value="1"/>
</dbReference>
<feature type="transmembrane region" description="Helical" evidence="6">
    <location>
        <begin position="6"/>
        <end position="22"/>
    </location>
</feature>
<evidence type="ECO:0000256" key="5">
    <source>
        <dbReference type="ARBA" id="ARBA00023136"/>
    </source>
</evidence>
<dbReference type="PANTHER" id="PTHR34478:SF1">
    <property type="entry name" value="PROTEIN LEMA"/>
    <property type="match status" value="1"/>
</dbReference>
<comment type="subcellular location">
    <subcellularLocation>
        <location evidence="1">Membrane</location>
        <topology evidence="1">Single-pass membrane protein</topology>
    </subcellularLocation>
</comment>
<dbReference type="InterPro" id="IPR023353">
    <property type="entry name" value="LemA-like_dom_sf"/>
</dbReference>
<gene>
    <name evidence="7" type="ORF">EP073_00475</name>
</gene>
<dbReference type="AlphaFoldDB" id="A0A3R5Y540"/>
<dbReference type="Proteomes" id="UP000287502">
    <property type="component" value="Chromosome"/>
</dbReference>
<protein>
    <submittedName>
        <fullName evidence="7">LemA family protein</fullName>
    </submittedName>
</protein>
<evidence type="ECO:0000256" key="6">
    <source>
        <dbReference type="SAM" id="Phobius"/>
    </source>
</evidence>
<dbReference type="PANTHER" id="PTHR34478">
    <property type="entry name" value="PROTEIN LEMA"/>
    <property type="match status" value="1"/>
</dbReference>
<organism evidence="7 8">
    <name type="scientific">Geovibrio thiophilus</name>
    <dbReference type="NCBI Taxonomy" id="139438"/>
    <lineage>
        <taxon>Bacteria</taxon>
        <taxon>Pseudomonadati</taxon>
        <taxon>Deferribacterota</taxon>
        <taxon>Deferribacteres</taxon>
        <taxon>Deferribacterales</taxon>
        <taxon>Geovibrionaceae</taxon>
        <taxon>Geovibrio</taxon>
    </lineage>
</organism>
<dbReference type="KEGG" id="gtl:EP073_00475"/>
<keyword evidence="8" id="KW-1185">Reference proteome</keyword>
<evidence type="ECO:0000256" key="3">
    <source>
        <dbReference type="ARBA" id="ARBA00022692"/>
    </source>
</evidence>
<dbReference type="InterPro" id="IPR007156">
    <property type="entry name" value="MamQ_LemA"/>
</dbReference>
<keyword evidence="4 6" id="KW-1133">Transmembrane helix</keyword>
<reference evidence="7 8" key="1">
    <citation type="submission" date="2019-01" db="EMBL/GenBank/DDBJ databases">
        <title>Geovibrio thiophilus DSM 11263, complete genome.</title>
        <authorList>
            <person name="Spring S."/>
            <person name="Bunk B."/>
            <person name="Sproer C."/>
        </authorList>
    </citation>
    <scope>NUCLEOTIDE SEQUENCE [LARGE SCALE GENOMIC DNA]</scope>
    <source>
        <strain evidence="7 8">DSM 11263</strain>
    </source>
</reference>
<dbReference type="EMBL" id="CP035108">
    <property type="protein sequence ID" value="QAR31928.1"/>
    <property type="molecule type" value="Genomic_DNA"/>
</dbReference>